<keyword evidence="2" id="KW-1185">Reference proteome</keyword>
<evidence type="ECO:0000313" key="1">
    <source>
        <dbReference type="EMBL" id="KAF9654100.1"/>
    </source>
</evidence>
<reference evidence="1" key="2">
    <citation type="journal article" date="2020" name="Nat. Commun.">
        <title>Large-scale genome sequencing of mycorrhizal fungi provides insights into the early evolution of symbiotic traits.</title>
        <authorList>
            <person name="Miyauchi S."/>
            <person name="Kiss E."/>
            <person name="Kuo A."/>
            <person name="Drula E."/>
            <person name="Kohler A."/>
            <person name="Sanchez-Garcia M."/>
            <person name="Morin E."/>
            <person name="Andreopoulos B."/>
            <person name="Barry K.W."/>
            <person name="Bonito G."/>
            <person name="Buee M."/>
            <person name="Carver A."/>
            <person name="Chen C."/>
            <person name="Cichocki N."/>
            <person name="Clum A."/>
            <person name="Culley D."/>
            <person name="Crous P.W."/>
            <person name="Fauchery L."/>
            <person name="Girlanda M."/>
            <person name="Hayes R.D."/>
            <person name="Keri Z."/>
            <person name="LaButti K."/>
            <person name="Lipzen A."/>
            <person name="Lombard V."/>
            <person name="Magnuson J."/>
            <person name="Maillard F."/>
            <person name="Murat C."/>
            <person name="Nolan M."/>
            <person name="Ohm R.A."/>
            <person name="Pangilinan J."/>
            <person name="Pereira M.F."/>
            <person name="Perotto S."/>
            <person name="Peter M."/>
            <person name="Pfister S."/>
            <person name="Riley R."/>
            <person name="Sitrit Y."/>
            <person name="Stielow J.B."/>
            <person name="Szollosi G."/>
            <person name="Zifcakova L."/>
            <person name="Stursova M."/>
            <person name="Spatafora J.W."/>
            <person name="Tedersoo L."/>
            <person name="Vaario L.M."/>
            <person name="Yamada A."/>
            <person name="Yan M."/>
            <person name="Wang P."/>
            <person name="Xu J."/>
            <person name="Bruns T."/>
            <person name="Baldrian P."/>
            <person name="Vilgalys R."/>
            <person name="Dunand C."/>
            <person name="Henrissat B."/>
            <person name="Grigoriev I.V."/>
            <person name="Hibbett D."/>
            <person name="Nagy L.G."/>
            <person name="Martin F.M."/>
        </authorList>
    </citation>
    <scope>NUCLEOTIDE SEQUENCE</scope>
    <source>
        <strain evidence="1">P2</strain>
    </source>
</reference>
<dbReference type="EMBL" id="MU117961">
    <property type="protein sequence ID" value="KAF9654100.1"/>
    <property type="molecule type" value="Genomic_DNA"/>
</dbReference>
<protein>
    <submittedName>
        <fullName evidence="1">Uncharacterized protein</fullName>
    </submittedName>
</protein>
<accession>A0ACB6ZWA2</accession>
<evidence type="ECO:0000313" key="2">
    <source>
        <dbReference type="Proteomes" id="UP000886501"/>
    </source>
</evidence>
<sequence length="425" mass="47459">MPWVPGPVPLVSLIRHPVGYQSPVPIFQRPTGRFASFFDQSFEQHLPHNHPRNRPLHQSHRTMVPAWLQRAQSFDYLEEVLNILEAREQLRAVSRSASKPSDPGYSHPPPESYASPTDKLLTEFYSVSVGGSPVHQIANRYADIEPYDRTRLDPGGHYLNANWVRELHGKKWWIATQAPLPNTAYTFLRVLHEPISPPGLPTSRVRTIVQLTKDVEGGRRKAHPYFPNTIGHSTVIREAQGQGVSGKSFQATLIARNIIEEAHCTQSTVAITPQFQDVAQGQPVLFNHLLYTAWPDHGVPEPSDHQALINFIAQVEKTNRIQTSPTDDPDPPVMVNCSAGIGRTGAFITLSSLLRSYSRLPPAQNTAQLQPPLPQSPLGPLPPEMSEDLIVQEVDCCREQRPGMVQTDVQVVFIYQVLKRVLSSG</sequence>
<reference evidence="1" key="1">
    <citation type="submission" date="2019-10" db="EMBL/GenBank/DDBJ databases">
        <authorList>
            <consortium name="DOE Joint Genome Institute"/>
            <person name="Kuo A."/>
            <person name="Miyauchi S."/>
            <person name="Kiss E."/>
            <person name="Drula E."/>
            <person name="Kohler A."/>
            <person name="Sanchez-Garcia M."/>
            <person name="Andreopoulos B."/>
            <person name="Barry K.W."/>
            <person name="Bonito G."/>
            <person name="Buee M."/>
            <person name="Carver A."/>
            <person name="Chen C."/>
            <person name="Cichocki N."/>
            <person name="Clum A."/>
            <person name="Culley D."/>
            <person name="Crous P.W."/>
            <person name="Fauchery L."/>
            <person name="Girlanda M."/>
            <person name="Hayes R."/>
            <person name="Keri Z."/>
            <person name="Labutti K."/>
            <person name="Lipzen A."/>
            <person name="Lombard V."/>
            <person name="Magnuson J."/>
            <person name="Maillard F."/>
            <person name="Morin E."/>
            <person name="Murat C."/>
            <person name="Nolan M."/>
            <person name="Ohm R."/>
            <person name="Pangilinan J."/>
            <person name="Pereira M."/>
            <person name="Perotto S."/>
            <person name="Peter M."/>
            <person name="Riley R."/>
            <person name="Sitrit Y."/>
            <person name="Stielow B."/>
            <person name="Szollosi G."/>
            <person name="Zifcakova L."/>
            <person name="Stursova M."/>
            <person name="Spatafora J.W."/>
            <person name="Tedersoo L."/>
            <person name="Vaario L.-M."/>
            <person name="Yamada A."/>
            <person name="Yan M."/>
            <person name="Wang P."/>
            <person name="Xu J."/>
            <person name="Bruns T."/>
            <person name="Baldrian P."/>
            <person name="Vilgalys R."/>
            <person name="Henrissat B."/>
            <person name="Grigoriev I.V."/>
            <person name="Hibbett D."/>
            <person name="Nagy L.G."/>
            <person name="Martin F.M."/>
        </authorList>
    </citation>
    <scope>NUCLEOTIDE SEQUENCE</scope>
    <source>
        <strain evidence="1">P2</strain>
    </source>
</reference>
<gene>
    <name evidence="1" type="ORF">BDM02DRAFT_7663</name>
</gene>
<comment type="caution">
    <text evidence="1">The sequence shown here is derived from an EMBL/GenBank/DDBJ whole genome shotgun (WGS) entry which is preliminary data.</text>
</comment>
<proteinExistence type="predicted"/>
<dbReference type="Proteomes" id="UP000886501">
    <property type="component" value="Unassembled WGS sequence"/>
</dbReference>
<organism evidence="1 2">
    <name type="scientific">Thelephora ganbajun</name>
    <name type="common">Ganba fungus</name>
    <dbReference type="NCBI Taxonomy" id="370292"/>
    <lineage>
        <taxon>Eukaryota</taxon>
        <taxon>Fungi</taxon>
        <taxon>Dikarya</taxon>
        <taxon>Basidiomycota</taxon>
        <taxon>Agaricomycotina</taxon>
        <taxon>Agaricomycetes</taxon>
        <taxon>Thelephorales</taxon>
        <taxon>Thelephoraceae</taxon>
        <taxon>Thelephora</taxon>
    </lineage>
</organism>
<name>A0ACB6ZWA2_THEGA</name>